<feature type="transmembrane region" description="Helical" evidence="6">
    <location>
        <begin position="308"/>
        <end position="328"/>
    </location>
</feature>
<dbReference type="PANTHER" id="PTHR30569">
    <property type="entry name" value="CYTOSINE TRANSPORTER CODB"/>
    <property type="match status" value="1"/>
</dbReference>
<dbReference type="InterPro" id="IPR030191">
    <property type="entry name" value="CodB"/>
</dbReference>
<dbReference type="Pfam" id="PF02133">
    <property type="entry name" value="Transp_cyt_pur"/>
    <property type="match status" value="1"/>
</dbReference>
<feature type="transmembrane region" description="Helical" evidence="6">
    <location>
        <begin position="163"/>
        <end position="187"/>
    </location>
</feature>
<keyword evidence="5 6" id="KW-0472">Membrane</keyword>
<feature type="transmembrane region" description="Helical" evidence="6">
    <location>
        <begin position="231"/>
        <end position="257"/>
    </location>
</feature>
<evidence type="ECO:0000256" key="5">
    <source>
        <dbReference type="ARBA" id="ARBA00023136"/>
    </source>
</evidence>
<accession>A0A7W9ER59</accession>
<gene>
    <name evidence="7" type="ORF">FHR21_002582</name>
</gene>
<feature type="transmembrane region" description="Helical" evidence="6">
    <location>
        <begin position="396"/>
        <end position="416"/>
    </location>
</feature>
<protein>
    <submittedName>
        <fullName evidence="7">Cytosine permease</fullName>
    </submittedName>
</protein>
<feature type="transmembrane region" description="Helical" evidence="6">
    <location>
        <begin position="334"/>
        <end position="351"/>
    </location>
</feature>
<comment type="similarity">
    <text evidence="2">Belongs to the purine-cytosine permease (2.A.39) family.</text>
</comment>
<feature type="transmembrane region" description="Helical" evidence="6">
    <location>
        <begin position="263"/>
        <end position="287"/>
    </location>
</feature>
<evidence type="ECO:0000313" key="7">
    <source>
        <dbReference type="EMBL" id="MBB5707219.1"/>
    </source>
</evidence>
<dbReference type="Gene3D" id="1.10.4160.10">
    <property type="entry name" value="Hydantoin permease"/>
    <property type="match status" value="1"/>
</dbReference>
<dbReference type="GO" id="GO:0005886">
    <property type="term" value="C:plasma membrane"/>
    <property type="evidence" value="ECO:0007669"/>
    <property type="project" value="TreeGrafter"/>
</dbReference>
<dbReference type="Proteomes" id="UP000537161">
    <property type="component" value="Unassembled WGS sequence"/>
</dbReference>
<evidence type="ECO:0000256" key="2">
    <source>
        <dbReference type="ARBA" id="ARBA00008974"/>
    </source>
</evidence>
<comment type="caution">
    <text evidence="7">The sequence shown here is derived from an EMBL/GenBank/DDBJ whole genome shotgun (WGS) entry which is preliminary data.</text>
</comment>
<evidence type="ECO:0000256" key="4">
    <source>
        <dbReference type="ARBA" id="ARBA00022989"/>
    </source>
</evidence>
<dbReference type="InterPro" id="IPR001248">
    <property type="entry name" value="Pur-cyt_permease"/>
</dbReference>
<evidence type="ECO:0000256" key="6">
    <source>
        <dbReference type="SAM" id="Phobius"/>
    </source>
</evidence>
<sequence>MSSGGHGGSHASGPLPEELTVPGWRVALIIASFTFSLPGFLNGAQTGLALGLHRAVLVALLGGLILCAGACLTAIISVRTRLTTYLLVQRSFGIRGAALVNIVIAIIHFCWFGVNVSFFGDAMVAAAHQGYGIPGDFGLFVIAGSVLITLSTIYGFKTLDRLAMVAVPLVGLILVAVCITATGAHPVDLAPVQDPPAPMTFGIALSALVGANMLTVAAMPDLSRFIRSERGAIGGMLLSFPLAAPLLMLISALIALATGQTDIMQLVVAMGFGAPALLMLLLSVWTINALNLYSAGLSMAATFPAVRPWIFIVAGGAVGCTFALLGIIDSFVPFLIALGLVIPPIAAIYVIDGFVRFGRAAGTEPPAPPPIRWPAIGVWLGSLAVTLPAARMGVTLTSVPALDATILAAGSYALLLRLQRNR</sequence>
<dbReference type="RefSeq" id="WP_184098884.1">
    <property type="nucleotide sequence ID" value="NZ_JACIJH010000008.1"/>
</dbReference>
<feature type="transmembrane region" description="Helical" evidence="6">
    <location>
        <begin position="98"/>
        <end position="117"/>
    </location>
</feature>
<feature type="transmembrane region" description="Helical" evidence="6">
    <location>
        <begin position="199"/>
        <end position="219"/>
    </location>
</feature>
<name>A0A7W9ER59_9SPHN</name>
<evidence type="ECO:0000256" key="1">
    <source>
        <dbReference type="ARBA" id="ARBA00004141"/>
    </source>
</evidence>
<dbReference type="EMBL" id="JACIJH010000008">
    <property type="protein sequence ID" value="MBB5707219.1"/>
    <property type="molecule type" value="Genomic_DNA"/>
</dbReference>
<keyword evidence="8" id="KW-1185">Reference proteome</keyword>
<feature type="transmembrane region" description="Helical" evidence="6">
    <location>
        <begin position="137"/>
        <end position="156"/>
    </location>
</feature>
<proteinExistence type="inferred from homology"/>
<feature type="transmembrane region" description="Helical" evidence="6">
    <location>
        <begin position="371"/>
        <end position="390"/>
    </location>
</feature>
<reference evidence="7 8" key="1">
    <citation type="submission" date="2020-08" db="EMBL/GenBank/DDBJ databases">
        <title>Genomic Encyclopedia of Type Strains, Phase IV (KMG-IV): sequencing the most valuable type-strain genomes for metagenomic binning, comparative biology and taxonomic classification.</title>
        <authorList>
            <person name="Goeker M."/>
        </authorList>
    </citation>
    <scope>NUCLEOTIDE SEQUENCE [LARGE SCALE GENOMIC DNA]</scope>
    <source>
        <strain evidence="7 8">DSM 27163</strain>
    </source>
</reference>
<comment type="subcellular location">
    <subcellularLocation>
        <location evidence="1">Membrane</location>
        <topology evidence="1">Multi-pass membrane protein</topology>
    </subcellularLocation>
</comment>
<keyword evidence="3 6" id="KW-0812">Transmembrane</keyword>
<dbReference type="PANTHER" id="PTHR30569:SF0">
    <property type="entry name" value="CYTOSINE PERMEASE"/>
    <property type="match status" value="1"/>
</dbReference>
<dbReference type="AlphaFoldDB" id="A0A7W9ER59"/>
<feature type="transmembrane region" description="Helical" evidence="6">
    <location>
        <begin position="56"/>
        <end position="78"/>
    </location>
</feature>
<keyword evidence="4 6" id="KW-1133">Transmembrane helix</keyword>
<evidence type="ECO:0000313" key="8">
    <source>
        <dbReference type="Proteomes" id="UP000537161"/>
    </source>
</evidence>
<dbReference type="GO" id="GO:0015209">
    <property type="term" value="F:cytosine transmembrane transporter activity"/>
    <property type="evidence" value="ECO:0007669"/>
    <property type="project" value="InterPro"/>
</dbReference>
<organism evidence="7 8">
    <name type="scientific">Sphingopyxis panaciterrulae</name>
    <dbReference type="NCBI Taxonomy" id="462372"/>
    <lineage>
        <taxon>Bacteria</taxon>
        <taxon>Pseudomonadati</taxon>
        <taxon>Pseudomonadota</taxon>
        <taxon>Alphaproteobacteria</taxon>
        <taxon>Sphingomonadales</taxon>
        <taxon>Sphingomonadaceae</taxon>
        <taxon>Sphingopyxis</taxon>
    </lineage>
</organism>
<evidence type="ECO:0000256" key="3">
    <source>
        <dbReference type="ARBA" id="ARBA00022692"/>
    </source>
</evidence>